<dbReference type="Pfam" id="PF02887">
    <property type="entry name" value="PK_C"/>
    <property type="match status" value="1"/>
</dbReference>
<dbReference type="InterPro" id="IPR036918">
    <property type="entry name" value="Pyrv_Knase_C_sf"/>
</dbReference>
<keyword evidence="9" id="KW-1185">Reference proteome</keyword>
<dbReference type="SUPFAM" id="SSF143597">
    <property type="entry name" value="YojJ-like"/>
    <property type="match status" value="1"/>
</dbReference>
<dbReference type="InterPro" id="IPR050338">
    <property type="entry name" value="DisA"/>
</dbReference>
<dbReference type="InterPro" id="IPR003390">
    <property type="entry name" value="DNA_integrity_scan_DisA_N"/>
</dbReference>
<dbReference type="Gene3D" id="3.40.1700.10">
    <property type="entry name" value="DNA integrity scanning protein, DisA, N-terminal domain"/>
    <property type="match status" value="1"/>
</dbReference>
<evidence type="ECO:0000256" key="3">
    <source>
        <dbReference type="ARBA" id="ARBA00022695"/>
    </source>
</evidence>
<dbReference type="GO" id="GO:0004016">
    <property type="term" value="F:adenylate cyclase activity"/>
    <property type="evidence" value="ECO:0007669"/>
    <property type="project" value="UniProtKB-UniRule"/>
</dbReference>
<dbReference type="HAMAP" id="MF_00840">
    <property type="entry name" value="DacZ"/>
    <property type="match status" value="1"/>
</dbReference>
<evidence type="ECO:0000256" key="1">
    <source>
        <dbReference type="ARBA" id="ARBA00000877"/>
    </source>
</evidence>
<dbReference type="GO" id="GO:0030145">
    <property type="term" value="F:manganese ion binding"/>
    <property type="evidence" value="ECO:0007669"/>
    <property type="project" value="UniProtKB-UniRule"/>
</dbReference>
<dbReference type="PATRIC" id="fig|1069083.5.peg.653"/>
<evidence type="ECO:0000256" key="4">
    <source>
        <dbReference type="ARBA" id="ARBA00022741"/>
    </source>
</evidence>
<comment type="catalytic activity">
    <reaction evidence="1 6">
        <text>2 ATP = 3',3'-c-di-AMP + 2 diphosphate</text>
        <dbReference type="Rhea" id="RHEA:35655"/>
        <dbReference type="ChEBI" id="CHEBI:30616"/>
        <dbReference type="ChEBI" id="CHEBI:33019"/>
        <dbReference type="ChEBI" id="CHEBI:71500"/>
        <dbReference type="EC" id="2.7.7.85"/>
    </reaction>
</comment>
<keyword evidence="5 6" id="KW-0067">ATP-binding</keyword>
<keyword evidence="2 6" id="KW-0808">Transferase</keyword>
<dbReference type="InterPro" id="IPR014499">
    <property type="entry name" value="DAC_DacZ"/>
</dbReference>
<dbReference type="InterPro" id="IPR036888">
    <property type="entry name" value="DNA_integrity_DisA_N_sf"/>
</dbReference>
<dbReference type="GO" id="GO:0106408">
    <property type="term" value="F:diadenylate cyclase activity"/>
    <property type="evidence" value="ECO:0007669"/>
    <property type="project" value="UniProtKB-EC"/>
</dbReference>
<organism evidence="8 9">
    <name type="scientific">Methanocaldococcus villosus KIN24-T80</name>
    <dbReference type="NCBI Taxonomy" id="1069083"/>
    <lineage>
        <taxon>Archaea</taxon>
        <taxon>Methanobacteriati</taxon>
        <taxon>Methanobacteriota</taxon>
        <taxon>Methanomada group</taxon>
        <taxon>Methanococci</taxon>
        <taxon>Methanococcales</taxon>
        <taxon>Methanocaldococcaceae</taxon>
        <taxon>Methanocaldococcus</taxon>
    </lineage>
</organism>
<dbReference type="Pfam" id="PF02457">
    <property type="entry name" value="DAC"/>
    <property type="match status" value="1"/>
</dbReference>
<sequence>MISKYIIKHGIELAYDIKAKAFLLFTESGKSYEILKSIKVEKSSKSIFKFLNIDKLKIIVITPNISTYNKLKNEKDIIPLYVRYKEENRQMIITSGVLQAIEQDLLKEKDTVVAVLGDPKLKMLDTIMVINIREHIKSLKIYKLLETLDEKLRKTFKEVLKLAIEIGREGREGKQVGTIFVIGDTLNVMNNSKPLILNPFAGHNAKIFDKDVKGTIKELCSIDGAFIITDDGKVVSAGRYLETKGNVKLPSGLGARHMAAADITKNTNAIAITVSQSGGIVRVFKDGEIVFELDPKKNAILFD</sequence>
<evidence type="ECO:0000313" key="8">
    <source>
        <dbReference type="EMBL" id="ENN96261.1"/>
    </source>
</evidence>
<dbReference type="EC" id="2.7.7.85" evidence="6"/>
<keyword evidence="3 6" id="KW-0548">Nucleotidyltransferase</keyword>
<protein>
    <recommendedName>
        <fullName evidence="6">Diadenylate cyclase</fullName>
        <shortName evidence="6">DAC</shortName>
        <ecNumber evidence="6">2.7.7.85</ecNumber>
    </recommendedName>
    <alternativeName>
        <fullName evidence="6">Cyclic-di-AMP synthase</fullName>
        <shortName evidence="6">c-di-AMP synthase</shortName>
    </alternativeName>
</protein>
<dbReference type="OrthoDB" id="85944at2157"/>
<comment type="similarity">
    <text evidence="6">Belongs to the adenylate cyclase family. DacZ subfamily.</text>
</comment>
<comment type="cofactor">
    <cofactor evidence="6">
        <name>Mn(2+)</name>
        <dbReference type="ChEBI" id="CHEBI:29035"/>
    </cofactor>
</comment>
<comment type="caution">
    <text evidence="8">The sequence shown here is derived from an EMBL/GenBank/DDBJ whole genome shotgun (WGS) entry which is preliminary data.</text>
</comment>
<evidence type="ECO:0000256" key="5">
    <source>
        <dbReference type="ARBA" id="ARBA00022840"/>
    </source>
</evidence>
<comment type="function">
    <text evidence="6">Diadenylate cyclase that catalyzes the condensation of 2 ATP molecules into cyclic di-AMP (c-di-AMP). c-di-AMP is a second messenger for intracellular signal transduction involved in the control of important regulatory processes such as osmoregulation.</text>
</comment>
<evidence type="ECO:0000259" key="7">
    <source>
        <dbReference type="PROSITE" id="PS51794"/>
    </source>
</evidence>
<proteinExistence type="inferred from homology"/>
<dbReference type="PANTHER" id="PTHR34185:SF1">
    <property type="entry name" value="DIADENYLATE CYCLASE"/>
    <property type="match status" value="1"/>
</dbReference>
<evidence type="ECO:0000256" key="6">
    <source>
        <dbReference type="HAMAP-Rule" id="MF_00840"/>
    </source>
</evidence>
<keyword evidence="6" id="KW-0464">Manganese</keyword>
<gene>
    <name evidence="6" type="primary">dacZ</name>
    <name evidence="8" type="ORF">J422_03333</name>
</gene>
<evidence type="ECO:0000256" key="2">
    <source>
        <dbReference type="ARBA" id="ARBA00022679"/>
    </source>
</evidence>
<accession>N6VST4</accession>
<dbReference type="RefSeq" id="WP_004590969.1">
    <property type="nucleotide sequence ID" value="NZ_APMM01000020.1"/>
</dbReference>
<dbReference type="GO" id="GO:0005524">
    <property type="term" value="F:ATP binding"/>
    <property type="evidence" value="ECO:0007669"/>
    <property type="project" value="UniProtKB-UniRule"/>
</dbReference>
<dbReference type="PANTHER" id="PTHR34185">
    <property type="entry name" value="DIADENYLATE CYCLASE"/>
    <property type="match status" value="1"/>
</dbReference>
<keyword evidence="4 6" id="KW-0547">Nucleotide-binding</keyword>
<dbReference type="EMBL" id="APMM01000020">
    <property type="protein sequence ID" value="ENN96261.1"/>
    <property type="molecule type" value="Genomic_DNA"/>
</dbReference>
<dbReference type="AlphaFoldDB" id="N6VST4"/>
<dbReference type="PIRSF" id="PIRSF019073">
    <property type="entry name" value="UCP019073"/>
    <property type="match status" value="1"/>
</dbReference>
<dbReference type="SUPFAM" id="SSF52935">
    <property type="entry name" value="PK C-terminal domain-like"/>
    <property type="match status" value="1"/>
</dbReference>
<dbReference type="Proteomes" id="UP000053695">
    <property type="component" value="Unassembled WGS sequence"/>
</dbReference>
<dbReference type="STRING" id="1069083.GCA_000371805_01053"/>
<name>N6VST4_9EURY</name>
<dbReference type="Gene3D" id="3.40.1380.20">
    <property type="entry name" value="Pyruvate kinase, C-terminal domain"/>
    <property type="match status" value="1"/>
</dbReference>
<evidence type="ECO:0000313" key="9">
    <source>
        <dbReference type="Proteomes" id="UP000053695"/>
    </source>
</evidence>
<feature type="domain" description="DAC" evidence="7">
    <location>
        <begin position="138"/>
        <end position="295"/>
    </location>
</feature>
<reference evidence="8 9" key="1">
    <citation type="journal article" date="2013" name="Genome Announc.">
        <title>Draft Genome Sequence of a Highly Flagellated, Fast-Swimming Archaeon, Methanocaldococcus villosus Strain KIN24-T80 (DSM 22612).</title>
        <authorList>
            <person name="Thennarasu S."/>
            <person name="Polireddy D."/>
            <person name="Antony A."/>
            <person name="Yada M.R."/>
            <person name="Algarawi S."/>
            <person name="Sivakumar N."/>
        </authorList>
    </citation>
    <scope>NUCLEOTIDE SEQUENCE [LARGE SCALE GENOMIC DNA]</scope>
    <source>
        <strain evidence="8 9">KIN24-T80</strain>
    </source>
</reference>
<dbReference type="InterPro" id="IPR015795">
    <property type="entry name" value="Pyrv_Knase_C"/>
</dbReference>
<dbReference type="PROSITE" id="PS51794">
    <property type="entry name" value="DAC"/>
    <property type="match status" value="1"/>
</dbReference>